<reference evidence="5 6" key="1">
    <citation type="submission" date="2024-04" db="EMBL/GenBank/DDBJ databases">
        <title>Kosakonia calanthae sp. nov., a halophilic bacterium isolated from leaves of Calanthe tiplacata.</title>
        <authorList>
            <person name="Wu P."/>
        </authorList>
    </citation>
    <scope>NUCLEOTIDE SEQUENCE [LARGE SCALE GENOMIC DNA]</scope>
    <source>
        <strain evidence="5 6">BYX6</strain>
    </source>
</reference>
<evidence type="ECO:0000256" key="3">
    <source>
        <dbReference type="SAM" id="Phobius"/>
    </source>
</evidence>
<keyword evidence="6" id="KW-1185">Reference proteome</keyword>
<feature type="domain" description="OmpR/PhoB-type" evidence="4">
    <location>
        <begin position="5"/>
        <end position="109"/>
    </location>
</feature>
<proteinExistence type="predicted"/>
<sequence length="223" mass="25466">MQGINMHFIIDKEIYFRPADGAIWNIDAENEKRYLTLASSRLLAFFIEHRGEIISREVIFHAVWERYGLHSSNNTLNQYISLLRRTLADFGLGAHVIKTIPKTGFLFSTELTITTVQQKHSVTNSEQPRTTRQRYKALLLCFLYFLLLLVLIGLWKSRSVSTPLSDSWQPSQEAEKCNIALSEVDDGSRLLASSNKVKYMTLVDDLPVEHEPARIKHASPCTA</sequence>
<evidence type="ECO:0000313" key="5">
    <source>
        <dbReference type="EMBL" id="WZV97910.1"/>
    </source>
</evidence>
<dbReference type="SMART" id="SM00862">
    <property type="entry name" value="Trans_reg_C"/>
    <property type="match status" value="1"/>
</dbReference>
<dbReference type="InterPro" id="IPR036388">
    <property type="entry name" value="WH-like_DNA-bd_sf"/>
</dbReference>
<protein>
    <submittedName>
        <fullName evidence="5">Winged helix-turn-helix domain-containing protein</fullName>
    </submittedName>
</protein>
<keyword evidence="3" id="KW-0812">Transmembrane</keyword>
<organism evidence="5 6">
    <name type="scientific">Kosakonia calanthes</name>
    <dbReference type="NCBI Taxonomy" id="3139408"/>
    <lineage>
        <taxon>Bacteria</taxon>
        <taxon>Pseudomonadati</taxon>
        <taxon>Pseudomonadota</taxon>
        <taxon>Gammaproteobacteria</taxon>
        <taxon>Enterobacterales</taxon>
        <taxon>Enterobacteriaceae</taxon>
        <taxon>Kosakonia</taxon>
    </lineage>
</organism>
<gene>
    <name evidence="5" type="ORF">AAEY27_20055</name>
</gene>
<keyword evidence="3" id="KW-0472">Membrane</keyword>
<dbReference type="RefSeq" id="WP_342322540.1">
    <property type="nucleotide sequence ID" value="NZ_CP151800.1"/>
</dbReference>
<dbReference type="InterPro" id="IPR001867">
    <property type="entry name" value="OmpR/PhoB-type_DNA-bd"/>
</dbReference>
<evidence type="ECO:0000259" key="4">
    <source>
        <dbReference type="PROSITE" id="PS51755"/>
    </source>
</evidence>
<evidence type="ECO:0000256" key="2">
    <source>
        <dbReference type="PROSITE-ProRule" id="PRU01091"/>
    </source>
</evidence>
<dbReference type="Pfam" id="PF00486">
    <property type="entry name" value="Trans_reg_C"/>
    <property type="match status" value="1"/>
</dbReference>
<dbReference type="CDD" id="cd00383">
    <property type="entry name" value="trans_reg_C"/>
    <property type="match status" value="1"/>
</dbReference>
<feature type="DNA-binding region" description="OmpR/PhoB-type" evidence="2">
    <location>
        <begin position="5"/>
        <end position="109"/>
    </location>
</feature>
<evidence type="ECO:0000256" key="1">
    <source>
        <dbReference type="ARBA" id="ARBA00023125"/>
    </source>
</evidence>
<feature type="transmembrane region" description="Helical" evidence="3">
    <location>
        <begin position="137"/>
        <end position="155"/>
    </location>
</feature>
<dbReference type="Gene3D" id="1.10.10.10">
    <property type="entry name" value="Winged helix-like DNA-binding domain superfamily/Winged helix DNA-binding domain"/>
    <property type="match status" value="1"/>
</dbReference>
<dbReference type="SUPFAM" id="SSF46894">
    <property type="entry name" value="C-terminal effector domain of the bipartite response regulators"/>
    <property type="match status" value="1"/>
</dbReference>
<keyword evidence="3" id="KW-1133">Transmembrane helix</keyword>
<keyword evidence="1 2" id="KW-0238">DNA-binding</keyword>
<name>A0ABZ3B3K6_9ENTR</name>
<dbReference type="Proteomes" id="UP001466893">
    <property type="component" value="Chromosome"/>
</dbReference>
<dbReference type="EMBL" id="CP151800">
    <property type="protein sequence ID" value="WZV97910.1"/>
    <property type="molecule type" value="Genomic_DNA"/>
</dbReference>
<dbReference type="PROSITE" id="PS51755">
    <property type="entry name" value="OMPR_PHOB"/>
    <property type="match status" value="1"/>
</dbReference>
<evidence type="ECO:0000313" key="6">
    <source>
        <dbReference type="Proteomes" id="UP001466893"/>
    </source>
</evidence>
<dbReference type="InterPro" id="IPR016032">
    <property type="entry name" value="Sig_transdc_resp-reg_C-effctor"/>
</dbReference>
<accession>A0ABZ3B3K6</accession>